<sequence>MSSKRFLITGATGATGGKTVELLLERGYHVRAFVHQHDERSALLEKQGVEIVVGDLLDFTTVRPALEDVSGAYFVYPIAPGLIEATAYFAQAAKEAKVPAIVNMSQISARREAKSHAAFNHWVAERVFDWSGLAVTHLRPTFFATWFLKGPLLNMAQQIKDGLVQLPFGEGKHAPIAPEDQARLIASILEHPSAHTGKTYPLFGPKEYTYAEAFEKISQILGRQITYERISLEAFHEQLVKRGRPFVAQHLVEVAKDHAAGIFSGTDEAIEHMTGQPPMDLETYIRKHREAFE</sequence>
<keyword evidence="3" id="KW-1185">Reference proteome</keyword>
<dbReference type="SUPFAM" id="SSF51735">
    <property type="entry name" value="NAD(P)-binding Rossmann-fold domains"/>
    <property type="match status" value="1"/>
</dbReference>
<dbReference type="InParanoid" id="D6TDA3"/>
<evidence type="ECO:0000313" key="2">
    <source>
        <dbReference type="EMBL" id="EFH88248.1"/>
    </source>
</evidence>
<dbReference type="eggNOG" id="COG0702">
    <property type="taxonomic scope" value="Bacteria"/>
</dbReference>
<dbReference type="AlphaFoldDB" id="D6TDA3"/>
<organism evidence="2 3">
    <name type="scientific">Ktedonobacter racemifer DSM 44963</name>
    <dbReference type="NCBI Taxonomy" id="485913"/>
    <lineage>
        <taxon>Bacteria</taxon>
        <taxon>Bacillati</taxon>
        <taxon>Chloroflexota</taxon>
        <taxon>Ktedonobacteria</taxon>
        <taxon>Ktedonobacterales</taxon>
        <taxon>Ktedonobacteraceae</taxon>
        <taxon>Ktedonobacter</taxon>
    </lineage>
</organism>
<dbReference type="InterPro" id="IPR008030">
    <property type="entry name" value="NmrA-like"/>
</dbReference>
<gene>
    <name evidence="2" type="ORF">Krac_9670</name>
</gene>
<comment type="caution">
    <text evidence="2">The sequence shown here is derived from an EMBL/GenBank/DDBJ whole genome shotgun (WGS) entry which is preliminary data.</text>
</comment>
<dbReference type="Proteomes" id="UP000004508">
    <property type="component" value="Unassembled WGS sequence"/>
</dbReference>
<dbReference type="Pfam" id="PF05368">
    <property type="entry name" value="NmrA"/>
    <property type="match status" value="1"/>
</dbReference>
<dbReference type="InterPro" id="IPR051604">
    <property type="entry name" value="Ergot_Alk_Oxidoreductase"/>
</dbReference>
<name>D6TDA3_KTERA</name>
<dbReference type="RefSeq" id="WP_007904100.1">
    <property type="nucleotide sequence ID" value="NZ_ADVG01000001.1"/>
</dbReference>
<protein>
    <submittedName>
        <fullName evidence="2">NmrA family protein</fullName>
    </submittedName>
</protein>
<dbReference type="STRING" id="485913.Krac_9670"/>
<dbReference type="InterPro" id="IPR036291">
    <property type="entry name" value="NAD(P)-bd_dom_sf"/>
</dbReference>
<feature type="domain" description="NmrA-like" evidence="1">
    <location>
        <begin position="3"/>
        <end position="260"/>
    </location>
</feature>
<accession>D6TDA3</accession>
<dbReference type="Gene3D" id="3.40.50.720">
    <property type="entry name" value="NAD(P)-binding Rossmann-like Domain"/>
    <property type="match status" value="1"/>
</dbReference>
<dbReference type="OrthoDB" id="109735at2"/>
<dbReference type="PANTHER" id="PTHR43162">
    <property type="match status" value="1"/>
</dbReference>
<dbReference type="Gene3D" id="3.90.25.10">
    <property type="entry name" value="UDP-galactose 4-epimerase, domain 1"/>
    <property type="match status" value="1"/>
</dbReference>
<evidence type="ECO:0000259" key="1">
    <source>
        <dbReference type="Pfam" id="PF05368"/>
    </source>
</evidence>
<reference evidence="2 3" key="1">
    <citation type="journal article" date="2011" name="Stand. Genomic Sci.">
        <title>Non-contiguous finished genome sequence and contextual data of the filamentous soil bacterium Ktedonobacter racemifer type strain (SOSP1-21).</title>
        <authorList>
            <person name="Chang Y.J."/>
            <person name="Land M."/>
            <person name="Hauser L."/>
            <person name="Chertkov O."/>
            <person name="Del Rio T.G."/>
            <person name="Nolan M."/>
            <person name="Copeland A."/>
            <person name="Tice H."/>
            <person name="Cheng J.F."/>
            <person name="Lucas S."/>
            <person name="Han C."/>
            <person name="Goodwin L."/>
            <person name="Pitluck S."/>
            <person name="Ivanova N."/>
            <person name="Ovchinikova G."/>
            <person name="Pati A."/>
            <person name="Chen A."/>
            <person name="Palaniappan K."/>
            <person name="Mavromatis K."/>
            <person name="Liolios K."/>
            <person name="Brettin T."/>
            <person name="Fiebig A."/>
            <person name="Rohde M."/>
            <person name="Abt B."/>
            <person name="Goker M."/>
            <person name="Detter J.C."/>
            <person name="Woyke T."/>
            <person name="Bristow J."/>
            <person name="Eisen J.A."/>
            <person name="Markowitz V."/>
            <person name="Hugenholtz P."/>
            <person name="Kyrpides N.C."/>
            <person name="Klenk H.P."/>
            <person name="Lapidus A."/>
        </authorList>
    </citation>
    <scope>NUCLEOTIDE SEQUENCE [LARGE SCALE GENOMIC DNA]</scope>
    <source>
        <strain evidence="3">DSM 44963</strain>
    </source>
</reference>
<dbReference type="PANTHER" id="PTHR43162:SF1">
    <property type="entry name" value="PRESTALK A DIFFERENTIATION PROTEIN A"/>
    <property type="match status" value="1"/>
</dbReference>
<proteinExistence type="predicted"/>
<evidence type="ECO:0000313" key="3">
    <source>
        <dbReference type="Proteomes" id="UP000004508"/>
    </source>
</evidence>
<dbReference type="EMBL" id="ADVG01000001">
    <property type="protein sequence ID" value="EFH88248.1"/>
    <property type="molecule type" value="Genomic_DNA"/>
</dbReference>